<evidence type="ECO:0008006" key="5">
    <source>
        <dbReference type="Google" id="ProtNLM"/>
    </source>
</evidence>
<feature type="chain" id="PRO_5009912736" description="Lipoprotein" evidence="2">
    <location>
        <begin position="21"/>
        <end position="166"/>
    </location>
</feature>
<proteinExistence type="predicted"/>
<organism evidence="3 4">
    <name type="scientific">Ferrimonas marina</name>
    <dbReference type="NCBI Taxonomy" id="299255"/>
    <lineage>
        <taxon>Bacteria</taxon>
        <taxon>Pseudomonadati</taxon>
        <taxon>Pseudomonadota</taxon>
        <taxon>Gammaproteobacteria</taxon>
        <taxon>Alteromonadales</taxon>
        <taxon>Ferrimonadaceae</taxon>
        <taxon>Ferrimonas</taxon>
    </lineage>
</organism>
<protein>
    <recommendedName>
        <fullName evidence="5">Lipoprotein</fullName>
    </recommendedName>
</protein>
<dbReference type="RefSeq" id="WP_067658452.1">
    <property type="nucleotide sequence ID" value="NZ_FQXG01000001.1"/>
</dbReference>
<feature type="compositionally biased region" description="Pro residues" evidence="1">
    <location>
        <begin position="31"/>
        <end position="40"/>
    </location>
</feature>
<dbReference type="Proteomes" id="UP000184268">
    <property type="component" value="Unassembled WGS sequence"/>
</dbReference>
<dbReference type="STRING" id="299255.SAMN02745129_1211"/>
<dbReference type="OrthoDB" id="6264477at2"/>
<keyword evidence="2" id="KW-0732">Signal</keyword>
<evidence type="ECO:0000256" key="1">
    <source>
        <dbReference type="SAM" id="MobiDB-lite"/>
    </source>
</evidence>
<evidence type="ECO:0000313" key="4">
    <source>
        <dbReference type="Proteomes" id="UP000184268"/>
    </source>
</evidence>
<accession>A0A1M5NX26</accession>
<reference evidence="3 4" key="1">
    <citation type="submission" date="2016-11" db="EMBL/GenBank/DDBJ databases">
        <authorList>
            <person name="Jaros S."/>
            <person name="Januszkiewicz K."/>
            <person name="Wedrychowicz H."/>
        </authorList>
    </citation>
    <scope>NUCLEOTIDE SEQUENCE [LARGE SCALE GENOMIC DNA]</scope>
    <source>
        <strain evidence="3 4">DSM 16917</strain>
    </source>
</reference>
<dbReference type="EMBL" id="FQXG01000001">
    <property type="protein sequence ID" value="SHG94144.1"/>
    <property type="molecule type" value="Genomic_DNA"/>
</dbReference>
<evidence type="ECO:0000256" key="2">
    <source>
        <dbReference type="SAM" id="SignalP"/>
    </source>
</evidence>
<dbReference type="AlphaFoldDB" id="A0A1M5NX26"/>
<feature type="signal peptide" evidence="2">
    <location>
        <begin position="1"/>
        <end position="20"/>
    </location>
</feature>
<keyword evidence="4" id="KW-1185">Reference proteome</keyword>
<sequence length="166" mass="17967">MTVRNALTVLAMALVLGACGGDDNDGSVDNPPTPTPPPPQEESIGIDETTSLALTLEAFDGPSGAVTFSLTGDDQLPVTGVERFRLLYLGYPPAGPTSVKYALPWHQTEDYDCLDAEADCLMVLEETSLGQYEVLPTELYWQELIEDHKVMIEVVGDQAQSPPVWN</sequence>
<evidence type="ECO:0000313" key="3">
    <source>
        <dbReference type="EMBL" id="SHG94144.1"/>
    </source>
</evidence>
<gene>
    <name evidence="3" type="ORF">SAMN02745129_1211</name>
</gene>
<name>A0A1M5NX26_9GAMM</name>
<feature type="region of interest" description="Disordered" evidence="1">
    <location>
        <begin position="22"/>
        <end position="43"/>
    </location>
</feature>
<dbReference type="PROSITE" id="PS51257">
    <property type="entry name" value="PROKAR_LIPOPROTEIN"/>
    <property type="match status" value="1"/>
</dbReference>